<dbReference type="InterPro" id="IPR050319">
    <property type="entry name" value="ABC_transp_ATP-bind"/>
</dbReference>
<keyword evidence="4 7" id="KW-0067">ATP-binding</keyword>
<name>A0ABV6M5K8_9ACTN</name>
<keyword evidence="3" id="KW-0547">Nucleotide-binding</keyword>
<dbReference type="PANTHER" id="PTHR43776">
    <property type="entry name" value="TRANSPORT ATP-BINDING PROTEIN"/>
    <property type="match status" value="1"/>
</dbReference>
<proteinExistence type="inferred from homology"/>
<dbReference type="InterPro" id="IPR003439">
    <property type="entry name" value="ABC_transporter-like_ATP-bd"/>
</dbReference>
<evidence type="ECO:0000313" key="7">
    <source>
        <dbReference type="EMBL" id="MFC0529958.1"/>
    </source>
</evidence>
<dbReference type="NCBIfam" id="TIGR01727">
    <property type="entry name" value="oligo_HPY"/>
    <property type="match status" value="1"/>
</dbReference>
<dbReference type="SUPFAM" id="SSF52540">
    <property type="entry name" value="P-loop containing nucleoside triphosphate hydrolases"/>
    <property type="match status" value="1"/>
</dbReference>
<dbReference type="PANTHER" id="PTHR43776:SF7">
    <property type="entry name" value="D,D-DIPEPTIDE TRANSPORT ATP-BINDING PROTEIN DDPF-RELATED"/>
    <property type="match status" value="1"/>
</dbReference>
<keyword evidence="8" id="KW-1185">Reference proteome</keyword>
<evidence type="ECO:0000256" key="5">
    <source>
        <dbReference type="SAM" id="MobiDB-lite"/>
    </source>
</evidence>
<evidence type="ECO:0000256" key="3">
    <source>
        <dbReference type="ARBA" id="ARBA00022741"/>
    </source>
</evidence>
<dbReference type="GO" id="GO:0005524">
    <property type="term" value="F:ATP binding"/>
    <property type="evidence" value="ECO:0007669"/>
    <property type="project" value="UniProtKB-KW"/>
</dbReference>
<dbReference type="Pfam" id="PF00005">
    <property type="entry name" value="ABC_tran"/>
    <property type="match status" value="1"/>
</dbReference>
<dbReference type="Gene3D" id="3.40.50.300">
    <property type="entry name" value="P-loop containing nucleotide triphosphate hydrolases"/>
    <property type="match status" value="1"/>
</dbReference>
<gene>
    <name evidence="7" type="ORF">ACFFIA_20050</name>
</gene>
<organism evidence="7 8">
    <name type="scientific">Phytohabitans kaempferiae</name>
    <dbReference type="NCBI Taxonomy" id="1620943"/>
    <lineage>
        <taxon>Bacteria</taxon>
        <taxon>Bacillati</taxon>
        <taxon>Actinomycetota</taxon>
        <taxon>Actinomycetes</taxon>
        <taxon>Micromonosporales</taxon>
        <taxon>Micromonosporaceae</taxon>
    </lineage>
</organism>
<dbReference type="InterPro" id="IPR013563">
    <property type="entry name" value="Oligopep_ABC_C"/>
</dbReference>
<dbReference type="InterPro" id="IPR027417">
    <property type="entry name" value="P-loop_NTPase"/>
</dbReference>
<dbReference type="Pfam" id="PF08352">
    <property type="entry name" value="oligo_HPY"/>
    <property type="match status" value="1"/>
</dbReference>
<dbReference type="PROSITE" id="PS00211">
    <property type="entry name" value="ABC_TRANSPORTER_1"/>
    <property type="match status" value="1"/>
</dbReference>
<dbReference type="SMART" id="SM00382">
    <property type="entry name" value="AAA"/>
    <property type="match status" value="1"/>
</dbReference>
<dbReference type="Proteomes" id="UP001589867">
    <property type="component" value="Unassembled WGS sequence"/>
</dbReference>
<sequence length="349" mass="38199">MSERSLMSARGEARTGIGDLVEVRGLSKHFRVAGGPLGVRTAGHVRAVDDVSFRIGAGQTLALVGESGCGKTTISRLMLRLESPTTGTVTLAGRDVHRLDRTGVRWFRRKVQAVFQDPWASLSPRMRVGDIVAEPLVVNERLPRARVRERVAAIMDRVGLQPWQAKLYPHEFSGGQRQRIALASALITEPDLVVLDEPVSALDVSVQAQVMNLLKDIQTERGTSFLLISHDLASVRYIAHRVAVMYLGQIVEEGPADELYDNPRHPYTRALFDAILPAHPDDRRPGTDAADEVPSPLNPPDGCRFRTRCPHAMDVCGQPPPRTALDRGGSVACHLYPAEAGLTKGPVRE</sequence>
<dbReference type="RefSeq" id="WP_377253035.1">
    <property type="nucleotide sequence ID" value="NZ_JBHLUH010000039.1"/>
</dbReference>
<comment type="caution">
    <text evidence="7">The sequence shown here is derived from an EMBL/GenBank/DDBJ whole genome shotgun (WGS) entry which is preliminary data.</text>
</comment>
<dbReference type="InterPro" id="IPR003593">
    <property type="entry name" value="AAA+_ATPase"/>
</dbReference>
<evidence type="ECO:0000313" key="8">
    <source>
        <dbReference type="Proteomes" id="UP001589867"/>
    </source>
</evidence>
<dbReference type="PROSITE" id="PS50893">
    <property type="entry name" value="ABC_TRANSPORTER_2"/>
    <property type="match status" value="1"/>
</dbReference>
<evidence type="ECO:0000256" key="2">
    <source>
        <dbReference type="ARBA" id="ARBA00022448"/>
    </source>
</evidence>
<comment type="similarity">
    <text evidence="1">Belongs to the ABC transporter superfamily.</text>
</comment>
<evidence type="ECO:0000256" key="4">
    <source>
        <dbReference type="ARBA" id="ARBA00022840"/>
    </source>
</evidence>
<dbReference type="InterPro" id="IPR017871">
    <property type="entry name" value="ABC_transporter-like_CS"/>
</dbReference>
<dbReference type="EMBL" id="JBHLUH010000039">
    <property type="protein sequence ID" value="MFC0529958.1"/>
    <property type="molecule type" value="Genomic_DNA"/>
</dbReference>
<accession>A0ABV6M5K8</accession>
<reference evidence="7 8" key="1">
    <citation type="submission" date="2024-09" db="EMBL/GenBank/DDBJ databases">
        <authorList>
            <person name="Sun Q."/>
            <person name="Mori K."/>
        </authorList>
    </citation>
    <scope>NUCLEOTIDE SEQUENCE [LARGE SCALE GENOMIC DNA]</scope>
    <source>
        <strain evidence="7 8">TBRC 3947</strain>
    </source>
</reference>
<feature type="region of interest" description="Disordered" evidence="5">
    <location>
        <begin position="279"/>
        <end position="299"/>
    </location>
</feature>
<keyword evidence="2" id="KW-0813">Transport</keyword>
<feature type="domain" description="ABC transporter" evidence="6">
    <location>
        <begin position="21"/>
        <end position="272"/>
    </location>
</feature>
<evidence type="ECO:0000259" key="6">
    <source>
        <dbReference type="PROSITE" id="PS50893"/>
    </source>
</evidence>
<protein>
    <submittedName>
        <fullName evidence="7">ABC transporter ATP-binding protein</fullName>
    </submittedName>
</protein>
<evidence type="ECO:0000256" key="1">
    <source>
        <dbReference type="ARBA" id="ARBA00005417"/>
    </source>
</evidence>
<dbReference type="CDD" id="cd03257">
    <property type="entry name" value="ABC_NikE_OppD_transporters"/>
    <property type="match status" value="1"/>
</dbReference>